<dbReference type="AlphaFoldDB" id="A0A1I3HIL9"/>
<protein>
    <submittedName>
        <fullName evidence="1">Uncharacterized protein</fullName>
    </submittedName>
</protein>
<dbReference type="OrthoDB" id="9886903at2"/>
<proteinExistence type="predicted"/>
<keyword evidence="2" id="KW-1185">Reference proteome</keyword>
<dbReference type="STRING" id="1114924.SAMN05216258_10617"/>
<dbReference type="RefSeq" id="WP_092860388.1">
    <property type="nucleotide sequence ID" value="NZ_FOQH01000006.1"/>
</dbReference>
<dbReference type="EMBL" id="FOQH01000006">
    <property type="protein sequence ID" value="SFI35576.1"/>
    <property type="molecule type" value="Genomic_DNA"/>
</dbReference>
<reference evidence="1 2" key="1">
    <citation type="submission" date="2016-10" db="EMBL/GenBank/DDBJ databases">
        <authorList>
            <person name="de Groot N.N."/>
        </authorList>
    </citation>
    <scope>NUCLEOTIDE SEQUENCE [LARGE SCALE GENOMIC DNA]</scope>
    <source>
        <strain evidence="1 2">CGMCC 1.11030</strain>
    </source>
</reference>
<evidence type="ECO:0000313" key="1">
    <source>
        <dbReference type="EMBL" id="SFI35576.1"/>
    </source>
</evidence>
<dbReference type="Proteomes" id="UP000199377">
    <property type="component" value="Unassembled WGS sequence"/>
</dbReference>
<sequence length="332" mass="36532">MKRLEQILLAQTARPGSVERMVQDALKLPAQNHAATNGDEYAGAVERFAMDDAFEPLLEEAFDEHFSWLSNGAAVDEVVDGISRFVFRLPLGSFWLDWKTNGFFASPGRVLAFNLIKGRKVAATFPMHLEETPAGWRIVLPPDDLERMRRDAPYDAMAWVSMAVRFALLCTMLSQHNIRTVRRVAPARASAAARRAFRVSMQRGRPWFSHNVVTMKAGDTSIHRGEVSAGCLGVGRRAHRSIGHWRLIIPASGEPAYFTWVMDSERGDPALGRVSKTRVVKASAGSLRRKGFPVPGFAGEKGMRVDAASGDIISQAPAQSAMGPAGRLSGWF</sequence>
<organism evidence="1 2">
    <name type="scientific">Albimonas pacifica</name>
    <dbReference type="NCBI Taxonomy" id="1114924"/>
    <lineage>
        <taxon>Bacteria</taxon>
        <taxon>Pseudomonadati</taxon>
        <taxon>Pseudomonadota</taxon>
        <taxon>Alphaproteobacteria</taxon>
        <taxon>Rhodobacterales</taxon>
        <taxon>Paracoccaceae</taxon>
        <taxon>Albimonas</taxon>
    </lineage>
</organism>
<gene>
    <name evidence="1" type="ORF">SAMN05216258_10617</name>
</gene>
<accession>A0A1I3HIL9</accession>
<evidence type="ECO:0000313" key="2">
    <source>
        <dbReference type="Proteomes" id="UP000199377"/>
    </source>
</evidence>
<name>A0A1I3HIL9_9RHOB</name>